<sequence>MKILCNVSVANRLLFSLSNKPPKHTKSTLALCKHPKSEEFCIILFSGQYKNGNKYSLKGNIKQVLTKFVNEGKCTIQFHKPEHDLYIQCDVIQLKGFLHLLKRALENKITDKDLKVCSMSVMPVKPKDVAPTKLVITKRSEYPGTGFPRTLEELRINDIRRCGVDQGIMNLTKLKILDLSNNCIEYVPNDLSNLPSLKELNLGHNLLGKCTLKQWGWMDGYLSKNLLSLDMSYNELSYVPNQINKLHKLTTLNLNNNTIKTLPMGIGNLRSLKIFSAANNALVILPGSIKKLRLYSIDLSNNNFEQCVPNGVAVFPKPLPVCSLKEYASRKVLGARLPYPAGTLPLTLIDYLDNAMYCVCGKACFSVFLRNSQNLLLGTIADSVSSSVGDLVYVPIDCYFCSLRCFSFSFQNRARNPIVR</sequence>
<dbReference type="Pfam" id="PF13855">
    <property type="entry name" value="LRR_8"/>
    <property type="match status" value="1"/>
</dbReference>
<dbReference type="InterPro" id="IPR003591">
    <property type="entry name" value="Leu-rich_rpt_typical-subtyp"/>
</dbReference>
<keyword evidence="6" id="KW-1185">Reference proteome</keyword>
<protein>
    <recommendedName>
        <fullName evidence="4">PIF1/LRR1 pleckstrin homology domain-containing protein</fullName>
    </recommendedName>
</protein>
<dbReference type="SUPFAM" id="SSF52058">
    <property type="entry name" value="L domain-like"/>
    <property type="match status" value="1"/>
</dbReference>
<proteinExistence type="predicted"/>
<keyword evidence="3" id="KW-0539">Nucleus</keyword>
<evidence type="ECO:0000313" key="5">
    <source>
        <dbReference type="EMBL" id="KAJ8971497.1"/>
    </source>
</evidence>
<organism evidence="5 6">
    <name type="scientific">Molorchus minor</name>
    <dbReference type="NCBI Taxonomy" id="1323400"/>
    <lineage>
        <taxon>Eukaryota</taxon>
        <taxon>Metazoa</taxon>
        <taxon>Ecdysozoa</taxon>
        <taxon>Arthropoda</taxon>
        <taxon>Hexapoda</taxon>
        <taxon>Insecta</taxon>
        <taxon>Pterygota</taxon>
        <taxon>Neoptera</taxon>
        <taxon>Endopterygota</taxon>
        <taxon>Coleoptera</taxon>
        <taxon>Polyphaga</taxon>
        <taxon>Cucujiformia</taxon>
        <taxon>Chrysomeloidea</taxon>
        <taxon>Cerambycidae</taxon>
        <taxon>Lamiinae</taxon>
        <taxon>Monochamini</taxon>
        <taxon>Molorchus</taxon>
    </lineage>
</organism>
<dbReference type="InterPro" id="IPR050216">
    <property type="entry name" value="LRR_domain-containing"/>
</dbReference>
<name>A0ABQ9J273_9CUCU</name>
<keyword evidence="2" id="KW-0677">Repeat</keyword>
<keyword evidence="1" id="KW-0433">Leucine-rich repeat</keyword>
<feature type="domain" description="PIF1/LRR1 pleckstrin homology" evidence="4">
    <location>
        <begin position="1"/>
        <end position="113"/>
    </location>
</feature>
<dbReference type="PANTHER" id="PTHR48051">
    <property type="match status" value="1"/>
</dbReference>
<comment type="caution">
    <text evidence="5">The sequence shown here is derived from an EMBL/GenBank/DDBJ whole genome shotgun (WGS) entry which is preliminary data.</text>
</comment>
<dbReference type="SMART" id="SM00369">
    <property type="entry name" value="LRR_TYP"/>
    <property type="match status" value="3"/>
</dbReference>
<gene>
    <name evidence="5" type="ORF">NQ317_013136</name>
</gene>
<evidence type="ECO:0000259" key="4">
    <source>
        <dbReference type="Pfam" id="PF25344"/>
    </source>
</evidence>
<dbReference type="InterPro" id="IPR001611">
    <property type="entry name" value="Leu-rich_rpt"/>
</dbReference>
<evidence type="ECO:0000256" key="3">
    <source>
        <dbReference type="ARBA" id="ARBA00023242"/>
    </source>
</evidence>
<evidence type="ECO:0000313" key="6">
    <source>
        <dbReference type="Proteomes" id="UP001162164"/>
    </source>
</evidence>
<dbReference type="Gene3D" id="3.80.10.10">
    <property type="entry name" value="Ribonuclease Inhibitor"/>
    <property type="match status" value="1"/>
</dbReference>
<dbReference type="EMBL" id="JAPWTJ010001476">
    <property type="protein sequence ID" value="KAJ8971497.1"/>
    <property type="molecule type" value="Genomic_DNA"/>
</dbReference>
<dbReference type="InterPro" id="IPR057437">
    <property type="entry name" value="PIF1/LRR1_PH"/>
</dbReference>
<dbReference type="PANTHER" id="PTHR48051:SF52">
    <property type="entry name" value="LEUCINE-RICH REPEAT PROTEIN 1"/>
    <property type="match status" value="1"/>
</dbReference>
<dbReference type="Pfam" id="PF25344">
    <property type="entry name" value="PH_LRR1"/>
    <property type="match status" value="1"/>
</dbReference>
<evidence type="ECO:0000256" key="1">
    <source>
        <dbReference type="ARBA" id="ARBA00022614"/>
    </source>
</evidence>
<dbReference type="Pfam" id="PF00560">
    <property type="entry name" value="LRR_1"/>
    <property type="match status" value="1"/>
</dbReference>
<evidence type="ECO:0000256" key="2">
    <source>
        <dbReference type="ARBA" id="ARBA00022737"/>
    </source>
</evidence>
<dbReference type="Proteomes" id="UP001162164">
    <property type="component" value="Unassembled WGS sequence"/>
</dbReference>
<reference evidence="5" key="1">
    <citation type="journal article" date="2023" name="Insect Mol. Biol.">
        <title>Genome sequencing provides insights into the evolution of gene families encoding plant cell wall-degrading enzymes in longhorned beetles.</title>
        <authorList>
            <person name="Shin N.R."/>
            <person name="Okamura Y."/>
            <person name="Kirsch R."/>
            <person name="Pauchet Y."/>
        </authorList>
    </citation>
    <scope>NUCLEOTIDE SEQUENCE</scope>
    <source>
        <strain evidence="5">MMC_N1</strain>
    </source>
</reference>
<accession>A0ABQ9J273</accession>
<dbReference type="InterPro" id="IPR032675">
    <property type="entry name" value="LRR_dom_sf"/>
</dbReference>
<dbReference type="PROSITE" id="PS51450">
    <property type="entry name" value="LRR"/>
    <property type="match status" value="2"/>
</dbReference>